<dbReference type="InterPro" id="IPR050491">
    <property type="entry name" value="AmpC-like"/>
</dbReference>
<dbReference type="Gene3D" id="1.25.40.10">
    <property type="entry name" value="Tetratricopeptide repeat domain"/>
    <property type="match status" value="1"/>
</dbReference>
<dbReference type="OrthoDB" id="9793489at2"/>
<dbReference type="EMBL" id="OCMF01000001">
    <property type="protein sequence ID" value="SOC79554.1"/>
    <property type="molecule type" value="Genomic_DNA"/>
</dbReference>
<gene>
    <name evidence="3" type="ORF">SAMN06296241_1083</name>
</gene>
<dbReference type="SMART" id="SM00028">
    <property type="entry name" value="TPR"/>
    <property type="match status" value="2"/>
</dbReference>
<dbReference type="Gene3D" id="3.40.710.10">
    <property type="entry name" value="DD-peptidase/beta-lactamase superfamily"/>
    <property type="match status" value="1"/>
</dbReference>
<dbReference type="InterPro" id="IPR011990">
    <property type="entry name" value="TPR-like_helical_dom_sf"/>
</dbReference>
<dbReference type="RefSeq" id="WP_097055278.1">
    <property type="nucleotide sequence ID" value="NZ_OCMF01000001.1"/>
</dbReference>
<dbReference type="PROSITE" id="PS50005">
    <property type="entry name" value="TPR"/>
    <property type="match status" value="1"/>
</dbReference>
<evidence type="ECO:0000313" key="3">
    <source>
        <dbReference type="EMBL" id="SOC79554.1"/>
    </source>
</evidence>
<dbReference type="PANTHER" id="PTHR46825">
    <property type="entry name" value="D-ALANYL-D-ALANINE-CARBOXYPEPTIDASE/ENDOPEPTIDASE AMPH"/>
    <property type="match status" value="1"/>
</dbReference>
<reference evidence="4" key="1">
    <citation type="submission" date="2017-09" db="EMBL/GenBank/DDBJ databases">
        <authorList>
            <person name="Varghese N."/>
            <person name="Submissions S."/>
        </authorList>
    </citation>
    <scope>NUCLEOTIDE SEQUENCE [LARGE SCALE GENOMIC DNA]</scope>
    <source>
        <strain evidence="4">CGMCC 1.12641</strain>
    </source>
</reference>
<evidence type="ECO:0000259" key="2">
    <source>
        <dbReference type="Pfam" id="PF00144"/>
    </source>
</evidence>
<name>A0A285X482_9FLAO</name>
<dbReference type="InterPro" id="IPR019734">
    <property type="entry name" value="TPR_rpt"/>
</dbReference>
<feature type="repeat" description="TPR" evidence="1">
    <location>
        <begin position="443"/>
        <end position="476"/>
    </location>
</feature>
<dbReference type="PANTHER" id="PTHR46825:SF9">
    <property type="entry name" value="BETA-LACTAMASE-RELATED DOMAIN-CONTAINING PROTEIN"/>
    <property type="match status" value="1"/>
</dbReference>
<keyword evidence="1" id="KW-0802">TPR repeat</keyword>
<proteinExistence type="predicted"/>
<feature type="domain" description="Beta-lactamase-related" evidence="2">
    <location>
        <begin position="48"/>
        <end position="351"/>
    </location>
</feature>
<dbReference type="Pfam" id="PF00144">
    <property type="entry name" value="Beta-lactamase"/>
    <property type="match status" value="1"/>
</dbReference>
<accession>A0A285X482</accession>
<organism evidence="3 4">
    <name type="scientific">Salinimicrobium sediminis</name>
    <dbReference type="NCBI Taxonomy" id="1343891"/>
    <lineage>
        <taxon>Bacteria</taxon>
        <taxon>Pseudomonadati</taxon>
        <taxon>Bacteroidota</taxon>
        <taxon>Flavobacteriia</taxon>
        <taxon>Flavobacteriales</taxon>
        <taxon>Flavobacteriaceae</taxon>
        <taxon>Salinimicrobium</taxon>
    </lineage>
</organism>
<dbReference type="SUPFAM" id="SSF56601">
    <property type="entry name" value="beta-lactamase/transpeptidase-like"/>
    <property type="match status" value="1"/>
</dbReference>
<dbReference type="Proteomes" id="UP000219193">
    <property type="component" value="Unassembled WGS sequence"/>
</dbReference>
<evidence type="ECO:0000256" key="1">
    <source>
        <dbReference type="PROSITE-ProRule" id="PRU00339"/>
    </source>
</evidence>
<evidence type="ECO:0000313" key="4">
    <source>
        <dbReference type="Proteomes" id="UP000219193"/>
    </source>
</evidence>
<keyword evidence="4" id="KW-1185">Reference proteome</keyword>
<dbReference type="InterPro" id="IPR012338">
    <property type="entry name" value="Beta-lactam/transpept-like"/>
</dbReference>
<sequence>MITSIDLCLRKSGYLAAILFLSTGMLLAQEKSQQIKDLLNKYHEYGQFNGSALVADDGELVFSDGFGMANMEYDIPNKPETKHRLGSITKQFTAALILQLVEEGKLELDKPISTYLPNYKGPAANVVTLHHLLTHSSGIPSYTSFPGFFEEQSRDPSSPAEFVKVFADSTLQFTPGEKFAYNNSGYFLLGHIIEEVTGKSYEQVLQEKILEPLDMDDTGYDHHATILKNRAAGYEKNGNEYVNAPYLDMSLPYAAGSMYSTVEDLYKWDRALYEDEILSAESKELMFSPLMPDGDGKYGYGWSIGDLPVGTSGDSVSIVAHGGGINGFNTLIVRVPEEEDLIVLLNNTGGTMLREMAMGINNILHGEKADMPKRSIAMEVLPVFAKDGVDAGLAKYRALKADETYGLKENEMNQIGYQLLQNGKTKEAIEVFKINVAEYPDSWNTYDSLGEAYMMDRQRDKAIANYEKSIEMNPDNQNGKDMLAKIRAQ</sequence>
<dbReference type="AlphaFoldDB" id="A0A285X482"/>
<dbReference type="SUPFAM" id="SSF48452">
    <property type="entry name" value="TPR-like"/>
    <property type="match status" value="1"/>
</dbReference>
<dbReference type="InterPro" id="IPR001466">
    <property type="entry name" value="Beta-lactam-related"/>
</dbReference>
<protein>
    <submittedName>
        <fullName evidence="3">CubicO group peptidase, beta-lactamase class C family</fullName>
    </submittedName>
</protein>